<evidence type="ECO:0000313" key="3">
    <source>
        <dbReference type="EMBL" id="QTX10159.1"/>
    </source>
</evidence>
<evidence type="ECO:0008006" key="5">
    <source>
        <dbReference type="Google" id="ProtNLM"/>
    </source>
</evidence>
<dbReference type="Pfam" id="PF05944">
    <property type="entry name" value="Phage_term_smal"/>
    <property type="match status" value="1"/>
</dbReference>
<dbReference type="GO" id="GO:0003677">
    <property type="term" value="F:DNA binding"/>
    <property type="evidence" value="ECO:0007669"/>
    <property type="project" value="InterPro"/>
</dbReference>
<accession>A0A8B0SH67</accession>
<dbReference type="AlphaFoldDB" id="A0A8B0SH67"/>
<dbReference type="RefSeq" id="WP_207253092.1">
    <property type="nucleotide sequence ID" value="NZ_JAFMPM010000008.1"/>
</dbReference>
<dbReference type="GO" id="GO:0004519">
    <property type="term" value="F:endonuclease activity"/>
    <property type="evidence" value="ECO:0007669"/>
    <property type="project" value="InterPro"/>
</dbReference>
<sequence length="210" mass="23297">MQSLAAKHRAQVDAGRNIPATATHKPASTTQRFMLAALQADYARLKNVRSKQRKAEIKRELLPRYADHLSVILNQSGSGHDESVVVLCVWAFDAGEWHTAVMLAEFALQHGMSAPEGFKRSLPETLLEEAALQATRQGNPSELRDYLQHLQALTSGADIADEVTAKFHKALGQTLESTDKPAALHAYRTAQQYGAHVQRNINRIERELQP</sequence>
<evidence type="ECO:0000313" key="4">
    <source>
        <dbReference type="Proteomes" id="UP000664466"/>
    </source>
</evidence>
<evidence type="ECO:0000313" key="2">
    <source>
        <dbReference type="EMBL" id="MBO0615385.1"/>
    </source>
</evidence>
<dbReference type="InterPro" id="IPR010270">
    <property type="entry name" value="Phage_P2_GpM"/>
</dbReference>
<organism evidence="3">
    <name type="scientific">Thiothrix fructosivorans</name>
    <dbReference type="NCBI Taxonomy" id="111770"/>
    <lineage>
        <taxon>Bacteria</taxon>
        <taxon>Pseudomonadati</taxon>
        <taxon>Pseudomonadota</taxon>
        <taxon>Gammaproteobacteria</taxon>
        <taxon>Thiotrichales</taxon>
        <taxon>Thiotrichaceae</taxon>
        <taxon>Thiothrix</taxon>
    </lineage>
</organism>
<feature type="region of interest" description="Disordered" evidence="1">
    <location>
        <begin position="1"/>
        <end position="25"/>
    </location>
</feature>
<reference evidence="2 4" key="1">
    <citation type="submission" date="2021-03" db="EMBL/GenBank/DDBJ databases">
        <title>Draft genome and methylome analysis of Thiotrix fructosivoruns ATCC 49748.</title>
        <authorList>
            <person name="Fomenkov A."/>
            <person name="Grabovich M.Y."/>
            <person name="Roberts R.J."/>
        </authorList>
    </citation>
    <scope>NUCLEOTIDE SEQUENCE [LARGE SCALE GENOMIC DNA]</scope>
    <source>
        <strain evidence="2 4">ATCC 49748</strain>
    </source>
</reference>
<proteinExistence type="predicted"/>
<name>A0A8B0SH67_9GAMM</name>
<evidence type="ECO:0000256" key="1">
    <source>
        <dbReference type="SAM" id="MobiDB-lite"/>
    </source>
</evidence>
<dbReference type="Proteomes" id="UP000664466">
    <property type="component" value="Unassembled WGS sequence"/>
</dbReference>
<reference evidence="3" key="2">
    <citation type="submission" date="2021-04" db="EMBL/GenBank/DDBJ databases">
        <title>Complete Genome and methylome analysis of Thiothrix fructosivorans ATCC 49748.</title>
        <authorList>
            <person name="Fomenkov A."/>
            <person name="Sun L."/>
            <person name="Vincze T."/>
            <person name="Grabovich M.Y."/>
            <person name="Roberts R.J."/>
        </authorList>
    </citation>
    <scope>NUCLEOTIDE SEQUENCE</scope>
    <source>
        <strain evidence="3">ATCC 49748</strain>
    </source>
</reference>
<dbReference type="EMBL" id="JAFMPM010000008">
    <property type="protein sequence ID" value="MBO0615385.1"/>
    <property type="molecule type" value="Genomic_DNA"/>
</dbReference>
<keyword evidence="4" id="KW-1185">Reference proteome</keyword>
<protein>
    <recommendedName>
        <fullName evidence="5">Phage small terminase subunit</fullName>
    </recommendedName>
</protein>
<dbReference type="EMBL" id="CP072748">
    <property type="protein sequence ID" value="QTX10159.1"/>
    <property type="molecule type" value="Genomic_DNA"/>
</dbReference>
<gene>
    <name evidence="3" type="ORF">J1836_016425</name>
    <name evidence="2" type="ORF">J1836_21040</name>
</gene>